<dbReference type="EMBL" id="KL367563">
    <property type="protein sequence ID" value="KFD64012.1"/>
    <property type="molecule type" value="Genomic_DNA"/>
</dbReference>
<organism evidence="3">
    <name type="scientific">Trichuris suis</name>
    <name type="common">pig whipworm</name>
    <dbReference type="NCBI Taxonomy" id="68888"/>
    <lineage>
        <taxon>Eukaryota</taxon>
        <taxon>Metazoa</taxon>
        <taxon>Ecdysozoa</taxon>
        <taxon>Nematoda</taxon>
        <taxon>Enoplea</taxon>
        <taxon>Dorylaimia</taxon>
        <taxon>Trichinellida</taxon>
        <taxon>Trichuridae</taxon>
        <taxon>Trichuris</taxon>
    </lineage>
</organism>
<feature type="compositionally biased region" description="Basic and acidic residues" evidence="1">
    <location>
        <begin position="355"/>
        <end position="364"/>
    </location>
</feature>
<dbReference type="Proteomes" id="UP000030758">
    <property type="component" value="Unassembled WGS sequence"/>
</dbReference>
<name>A0A085N3G6_9BILA</name>
<sequence length="722" mass="81234">MNISVDEIPMPVAAPASFSLSTGSNAPNSDSFSTHDMSDSVAWRKAQEALIQVAKENSSVSSARVPEVTVPNFQQVFAPTVRPYYYPYYYPPYAQGYMYPPMPTPSNYQRPVTSVYPFPVGKPLVRVAPKTPASASKFSDSNSFVSSLPSHSAVATATVTVPASLSASSSVGNSNRAPSNCWQLPERKTVLSTKVIPTALSSASEPAPLGDVVDVKGRDSALDESWSSKKMPDGAKKYVIRAMECARTAEDEEKIEKMLRSKLLPLLESGIAWRMNWMNEPLPTDPAFKLPSSNAWIPAADLKKIPRPSLRTQKLGCGRNIFGMGQRSRSPSPDVKDSRGDYPKEHRQRKLKRKPEHEEVVSPDKKRKMSYAGKKRKDSSKTLMPVDNLEDDSAKRRRAERFGLNSNILEESAGEMLFVVDKDGDRSTFPSASSQSSVIVGTCQEVEKGYLRLTTYADPSQVRPEHILKRSLALVKQQWKENYDYSIVCDRLKSIRQDLMVQRIRNEFTIEVYETHARIALQKADKEEFNQCQSQLKMLYEAIPGCSNECEFVAYRLLFFVYTENTVDIKATLSRTTPSQRKSTYVQFACQFCEAWMMGNFRTLFQLYRNGSPKLSSCLIALVLERERKRAIRNMIKAVWFKGNRNLRSILRNDKEKVPLDQCPGVVYEIKCECLASYIGETGNTLAHRYQGHMKALTPCKNAVNRLNIPTHYEDTPDTKAT</sequence>
<dbReference type="Pfam" id="PF03399">
    <property type="entry name" value="SAC3_GANP"/>
    <property type="match status" value="1"/>
</dbReference>
<dbReference type="Gene3D" id="1.25.40.990">
    <property type="match status" value="1"/>
</dbReference>
<evidence type="ECO:0000313" key="3">
    <source>
        <dbReference type="EMBL" id="KFD64012.1"/>
    </source>
</evidence>
<reference evidence="3" key="1">
    <citation type="journal article" date="2014" name="Nat. Genet.">
        <title>Genome and transcriptome of the porcine whipworm Trichuris suis.</title>
        <authorList>
            <person name="Jex A.R."/>
            <person name="Nejsum P."/>
            <person name="Schwarz E.M."/>
            <person name="Hu L."/>
            <person name="Young N.D."/>
            <person name="Hall R.S."/>
            <person name="Korhonen P.K."/>
            <person name="Liao S."/>
            <person name="Thamsborg S."/>
            <person name="Xia J."/>
            <person name="Xu P."/>
            <person name="Wang S."/>
            <person name="Scheerlinck J.P."/>
            <person name="Hofmann A."/>
            <person name="Sternberg P.W."/>
            <person name="Wang J."/>
            <person name="Gasser R.B."/>
        </authorList>
    </citation>
    <scope>NUCLEOTIDE SEQUENCE [LARGE SCALE GENOMIC DNA]</scope>
    <source>
        <strain evidence="3">DCEP-RM93F</strain>
    </source>
</reference>
<feature type="region of interest" description="Disordered" evidence="1">
    <location>
        <begin position="315"/>
        <end position="394"/>
    </location>
</feature>
<protein>
    <recommendedName>
        <fullName evidence="2">SAC3/GANP/THP3 conserved domain-containing protein</fullName>
    </recommendedName>
</protein>
<dbReference type="PANTHER" id="PTHR12436">
    <property type="entry name" value="80 KDA MCM3-ASSOCIATED PROTEIN"/>
    <property type="match status" value="1"/>
</dbReference>
<proteinExistence type="predicted"/>
<dbReference type="GO" id="GO:0005634">
    <property type="term" value="C:nucleus"/>
    <property type="evidence" value="ECO:0007669"/>
    <property type="project" value="TreeGrafter"/>
</dbReference>
<feature type="compositionally biased region" description="Basic residues" evidence="1">
    <location>
        <begin position="365"/>
        <end position="378"/>
    </location>
</feature>
<dbReference type="InterPro" id="IPR045107">
    <property type="entry name" value="SAC3/GANP/THP3"/>
</dbReference>
<gene>
    <name evidence="3" type="ORF">M514_12795</name>
</gene>
<evidence type="ECO:0000256" key="1">
    <source>
        <dbReference type="SAM" id="MobiDB-lite"/>
    </source>
</evidence>
<evidence type="ECO:0000259" key="2">
    <source>
        <dbReference type="Pfam" id="PF03399"/>
    </source>
</evidence>
<dbReference type="InterPro" id="IPR005062">
    <property type="entry name" value="SAC3/GANP/THP3_conserved"/>
</dbReference>
<dbReference type="PANTHER" id="PTHR12436:SF4">
    <property type="entry name" value="LEUKOCYTE RECEPTOR CLUSTER MEMBER 8"/>
    <property type="match status" value="1"/>
</dbReference>
<feature type="compositionally biased region" description="Basic and acidic residues" evidence="1">
    <location>
        <begin position="334"/>
        <end position="345"/>
    </location>
</feature>
<accession>A0A085N3G6</accession>
<feature type="domain" description="SAC3/GANP/THP3 conserved" evidence="2">
    <location>
        <begin position="457"/>
        <end position="643"/>
    </location>
</feature>
<dbReference type="AlphaFoldDB" id="A0A085N3G6"/>